<evidence type="ECO:0000313" key="2">
    <source>
        <dbReference type="EMBL" id="SUN32854.1"/>
    </source>
</evidence>
<gene>
    <name evidence="2" type="ORF">NCTC11807_02757</name>
</gene>
<dbReference type="Gene3D" id="3.30.530.20">
    <property type="match status" value="1"/>
</dbReference>
<evidence type="ECO:0000259" key="1">
    <source>
        <dbReference type="Pfam" id="PF03364"/>
    </source>
</evidence>
<proteinExistence type="predicted"/>
<dbReference type="InterPro" id="IPR005031">
    <property type="entry name" value="COQ10_START"/>
</dbReference>
<evidence type="ECO:0000313" key="3">
    <source>
        <dbReference type="Proteomes" id="UP000255425"/>
    </source>
</evidence>
<keyword evidence="3" id="KW-1185">Reference proteome</keyword>
<dbReference type="InterPro" id="IPR023393">
    <property type="entry name" value="START-like_dom_sf"/>
</dbReference>
<dbReference type="EMBL" id="UHDZ01000002">
    <property type="protein sequence ID" value="SUN32854.1"/>
    <property type="molecule type" value="Genomic_DNA"/>
</dbReference>
<name>A0A380JDC8_9STAP</name>
<sequence length="147" mass="18242">MKIYNTVTIEKNIDFVFNKTNDIDNWKNLFSEYKETEVLLRHNNTLIFRLKNLHDKEWISWRNIDYKKNVAIAKRLYPMFPFESMDIRWEYEKLNENKTKMTWIQEFKPHKDFPKAEKEMKDFLDKNTKKQQNIIKEKLESNEKVWD</sequence>
<organism evidence="2 3">
    <name type="scientific">Staphylococcus saccharolyticus</name>
    <dbReference type="NCBI Taxonomy" id="33028"/>
    <lineage>
        <taxon>Bacteria</taxon>
        <taxon>Bacillati</taxon>
        <taxon>Bacillota</taxon>
        <taxon>Bacilli</taxon>
        <taxon>Bacillales</taxon>
        <taxon>Staphylococcaceae</taxon>
        <taxon>Staphylococcus</taxon>
    </lineage>
</organism>
<dbReference type="SUPFAM" id="SSF55961">
    <property type="entry name" value="Bet v1-like"/>
    <property type="match status" value="1"/>
</dbReference>
<feature type="domain" description="Coenzyme Q-binding protein COQ10 START" evidence="1">
    <location>
        <begin position="13"/>
        <end position="133"/>
    </location>
</feature>
<dbReference type="AlphaFoldDB" id="A0A380JDC8"/>
<protein>
    <submittedName>
        <fullName evidence="2">WhiE ORF VI</fullName>
    </submittedName>
</protein>
<reference evidence="2 3" key="1">
    <citation type="submission" date="2018-06" db="EMBL/GenBank/DDBJ databases">
        <authorList>
            <consortium name="Pathogen Informatics"/>
            <person name="Doyle S."/>
        </authorList>
    </citation>
    <scope>NUCLEOTIDE SEQUENCE [LARGE SCALE GENOMIC DNA]</scope>
    <source>
        <strain evidence="2 3">NCTC11807</strain>
    </source>
</reference>
<dbReference type="RefSeq" id="WP_115314155.1">
    <property type="nucleotide sequence ID" value="NZ_CP068030.1"/>
</dbReference>
<dbReference type="Proteomes" id="UP000255425">
    <property type="component" value="Unassembled WGS sequence"/>
</dbReference>
<dbReference type="Pfam" id="PF03364">
    <property type="entry name" value="Polyketide_cyc"/>
    <property type="match status" value="1"/>
</dbReference>
<accession>A0A380JDC8</accession>